<feature type="region of interest" description="Disordered" evidence="3">
    <location>
        <begin position="413"/>
        <end position="438"/>
    </location>
</feature>
<proteinExistence type="inferred from homology"/>
<feature type="domain" description="Glycoside hydrolase 35 catalytic" evidence="4">
    <location>
        <begin position="24"/>
        <end position="189"/>
    </location>
</feature>
<dbReference type="Gene3D" id="3.40.50.880">
    <property type="match status" value="1"/>
</dbReference>
<dbReference type="Gene3D" id="3.20.20.80">
    <property type="entry name" value="Glycosidases"/>
    <property type="match status" value="1"/>
</dbReference>
<dbReference type="InterPro" id="IPR017853">
    <property type="entry name" value="GH"/>
</dbReference>
<feature type="domain" description="GLMA-like second" evidence="5">
    <location>
        <begin position="510"/>
        <end position="596"/>
    </location>
</feature>
<evidence type="ECO:0000313" key="6">
    <source>
        <dbReference type="EMBL" id="MFB9378838.1"/>
    </source>
</evidence>
<accession>A0ABV5LXL5</accession>
<sequence>MVPSPPPVTVPGSAPGGPTDLGPDLVLAGEIPYFRLNPDEWVDRLDGAVTAGLTTVATYVPWLWHEVRGTGSRRVVDLSGRTHPARDLGRFLDLCAERGLGVIARPGPFVMAELKNEGLPYSLGAAADDLRPPGWDGRRPTETIVDYGHPRFLTAVRGWFAAVLPLLTTPRPGPGPGVVAVQLDNEIGMLPWVANSPDLSERTVARVVRDLVDDLGPERVRAESGLGPDDLPAWTDLVRRPPEHLVLRIQRAVARDHRRTYAAYVAALADLAREFGVTVPLLVNVHGCWAERAERFPIGISQLRDTWRDPRILPGTDFYLGDPDPDKLPALWAANAFLAATLSPGQATGCLEFEVSRGSDYGEALQIVSGPEAAPLKAQLFVAQGNTFLNVYLWAGGRNPVLDADLVDTPPADGNDRIATTGERHGFSAPVDPEGRTSPDHPALVAALGSLRGNSALLRAARPVSDGVTLGFVPDHFATEFCAPHSPLAARVAEDLDRFRGCGPRSILVRSLLFSGFAPDAVDLGAPVLELDRARVLALAPTPYLDADLQERLVAWVRSGGRLLLHGPFPTHDLLGRPVDVLSEALGLDVGERQESGPTRFCSVRPSPGLALPGPDRAEVRAGFVQPLRGVPDEHVLARIVGDGTPCAVERPLDRGRVVVVAADLPCRLGLWRAFLDRLGARPRFELDSDVPGVVLVPTATPDGTRITHVLNVSPWPARVLVSHEGAPLHPRFTLPARHGAWLVQEAGGTRAELVRVGVDPEEEGPR</sequence>
<dbReference type="InterPro" id="IPR054746">
    <property type="entry name" value="GLMA-like_second"/>
</dbReference>
<keyword evidence="7" id="KW-1185">Reference proteome</keyword>
<evidence type="ECO:0000259" key="5">
    <source>
        <dbReference type="Pfam" id="PF22369"/>
    </source>
</evidence>
<comment type="similarity">
    <text evidence="1 2">Belongs to the glycosyl hydrolase 35 family.</text>
</comment>
<evidence type="ECO:0000259" key="4">
    <source>
        <dbReference type="Pfam" id="PF01301"/>
    </source>
</evidence>
<dbReference type="InterPro" id="IPR001944">
    <property type="entry name" value="Glycoside_Hdrlase_35"/>
</dbReference>
<keyword evidence="6" id="KW-0378">Hydrolase</keyword>
<gene>
    <name evidence="6" type="ORF">ACFFVI_17910</name>
</gene>
<dbReference type="PANTHER" id="PTHR23421">
    <property type="entry name" value="BETA-GALACTOSIDASE RELATED"/>
    <property type="match status" value="1"/>
</dbReference>
<dbReference type="Pfam" id="PF22369">
    <property type="entry name" value="GLMA_2nd"/>
    <property type="match status" value="1"/>
</dbReference>
<protein>
    <submittedName>
        <fullName evidence="6">Beta-galactosidase</fullName>
        <ecNumber evidence="6">3.2.1.23</ecNumber>
    </submittedName>
</protein>
<evidence type="ECO:0000313" key="7">
    <source>
        <dbReference type="Proteomes" id="UP001589748"/>
    </source>
</evidence>
<dbReference type="Pfam" id="PF01301">
    <property type="entry name" value="Glyco_hydro_35"/>
    <property type="match status" value="1"/>
</dbReference>
<organism evidence="6 7">
    <name type="scientific">Kineococcus gynurae</name>
    <dbReference type="NCBI Taxonomy" id="452979"/>
    <lineage>
        <taxon>Bacteria</taxon>
        <taxon>Bacillati</taxon>
        <taxon>Actinomycetota</taxon>
        <taxon>Actinomycetes</taxon>
        <taxon>Kineosporiales</taxon>
        <taxon>Kineosporiaceae</taxon>
        <taxon>Kineococcus</taxon>
    </lineage>
</organism>
<dbReference type="EC" id="3.2.1.23" evidence="6"/>
<dbReference type="InterPro" id="IPR029062">
    <property type="entry name" value="Class_I_gatase-like"/>
</dbReference>
<dbReference type="SUPFAM" id="SSF51445">
    <property type="entry name" value="(Trans)glycosidases"/>
    <property type="match status" value="1"/>
</dbReference>
<keyword evidence="6" id="KW-0326">Glycosidase</keyword>
<dbReference type="Proteomes" id="UP001589748">
    <property type="component" value="Unassembled WGS sequence"/>
</dbReference>
<name>A0ABV5LXL5_9ACTN</name>
<dbReference type="InterPro" id="IPR031330">
    <property type="entry name" value="Gly_Hdrlase_35_cat"/>
</dbReference>
<evidence type="ECO:0000256" key="2">
    <source>
        <dbReference type="RuleBase" id="RU003679"/>
    </source>
</evidence>
<dbReference type="EMBL" id="JBHMDM010000012">
    <property type="protein sequence ID" value="MFB9378838.1"/>
    <property type="molecule type" value="Genomic_DNA"/>
</dbReference>
<dbReference type="SUPFAM" id="SSF52317">
    <property type="entry name" value="Class I glutamine amidotransferase-like"/>
    <property type="match status" value="1"/>
</dbReference>
<dbReference type="RefSeq" id="WP_380134272.1">
    <property type="nucleotide sequence ID" value="NZ_JBHLUI010000001.1"/>
</dbReference>
<feature type="region of interest" description="Disordered" evidence="3">
    <location>
        <begin position="1"/>
        <end position="21"/>
    </location>
</feature>
<comment type="caution">
    <text evidence="6">The sequence shown here is derived from an EMBL/GenBank/DDBJ whole genome shotgun (WGS) entry which is preliminary data.</text>
</comment>
<dbReference type="GO" id="GO:0004565">
    <property type="term" value="F:beta-galactosidase activity"/>
    <property type="evidence" value="ECO:0007669"/>
    <property type="project" value="UniProtKB-EC"/>
</dbReference>
<evidence type="ECO:0000256" key="1">
    <source>
        <dbReference type="ARBA" id="ARBA00009809"/>
    </source>
</evidence>
<reference evidence="6 7" key="1">
    <citation type="submission" date="2024-09" db="EMBL/GenBank/DDBJ databases">
        <authorList>
            <person name="Sun Q."/>
            <person name="Mori K."/>
        </authorList>
    </citation>
    <scope>NUCLEOTIDE SEQUENCE [LARGE SCALE GENOMIC DNA]</scope>
    <source>
        <strain evidence="6 7">TISTR 1856</strain>
    </source>
</reference>
<evidence type="ECO:0000256" key="3">
    <source>
        <dbReference type="SAM" id="MobiDB-lite"/>
    </source>
</evidence>